<sequence>MANEAVLDPTVEPFFRVNEEPAYTYYVKKPEINGLMLNAMPGVSVPFIKALLNGYDAFQGVERLVEVVGNARDCLRMIMHKHPSVCQGINFDMVNIADIDRRGMQADNGKLLQALPIGGN</sequence>
<reference evidence="5 6" key="1">
    <citation type="journal article" date="2020" name="Mol. Plant">
        <title>The Chromosome-Based Rubber Tree Genome Provides New Insights into Spurge Genome Evolution and Rubber Biosynthesis.</title>
        <authorList>
            <person name="Liu J."/>
            <person name="Shi C."/>
            <person name="Shi C.C."/>
            <person name="Li W."/>
            <person name="Zhang Q.J."/>
            <person name="Zhang Y."/>
            <person name="Li K."/>
            <person name="Lu H.F."/>
            <person name="Shi C."/>
            <person name="Zhu S.T."/>
            <person name="Xiao Z.Y."/>
            <person name="Nan H."/>
            <person name="Yue Y."/>
            <person name="Zhu X.G."/>
            <person name="Wu Y."/>
            <person name="Hong X.N."/>
            <person name="Fan G.Y."/>
            <person name="Tong Y."/>
            <person name="Zhang D."/>
            <person name="Mao C.L."/>
            <person name="Liu Y.L."/>
            <person name="Hao S.J."/>
            <person name="Liu W.Q."/>
            <person name="Lv M.Q."/>
            <person name="Zhang H.B."/>
            <person name="Liu Y."/>
            <person name="Hu-Tang G.R."/>
            <person name="Wang J.P."/>
            <person name="Wang J.H."/>
            <person name="Sun Y.H."/>
            <person name="Ni S.B."/>
            <person name="Chen W.B."/>
            <person name="Zhang X.C."/>
            <person name="Jiao Y.N."/>
            <person name="Eichler E.E."/>
            <person name="Li G.H."/>
            <person name="Liu X."/>
            <person name="Gao L.Z."/>
        </authorList>
    </citation>
    <scope>NUCLEOTIDE SEQUENCE [LARGE SCALE GENOMIC DNA]</scope>
    <source>
        <strain evidence="6">cv. GT1</strain>
        <tissue evidence="5">Leaf</tissue>
    </source>
</reference>
<protein>
    <recommendedName>
        <fullName evidence="4">O-methyltransferase C-terminal domain-containing protein</fullName>
    </recommendedName>
</protein>
<evidence type="ECO:0000256" key="3">
    <source>
        <dbReference type="ARBA" id="ARBA00022691"/>
    </source>
</evidence>
<name>A0A6A6M4N2_HEVBR</name>
<dbReference type="InterPro" id="IPR001077">
    <property type="entry name" value="COMT_C"/>
</dbReference>
<dbReference type="AlphaFoldDB" id="A0A6A6M4N2"/>
<dbReference type="Pfam" id="PF00891">
    <property type="entry name" value="Methyltransf_2"/>
    <property type="match status" value="1"/>
</dbReference>
<accession>A0A6A6M4N2</accession>
<evidence type="ECO:0000256" key="1">
    <source>
        <dbReference type="ARBA" id="ARBA00022603"/>
    </source>
</evidence>
<dbReference type="GO" id="GO:0008171">
    <property type="term" value="F:O-methyltransferase activity"/>
    <property type="evidence" value="ECO:0007669"/>
    <property type="project" value="InterPro"/>
</dbReference>
<evidence type="ECO:0000313" key="6">
    <source>
        <dbReference type="Proteomes" id="UP000467840"/>
    </source>
</evidence>
<evidence type="ECO:0000259" key="4">
    <source>
        <dbReference type="Pfam" id="PF00891"/>
    </source>
</evidence>
<dbReference type="Proteomes" id="UP000467840">
    <property type="component" value="Chromosome 9"/>
</dbReference>
<keyword evidence="3" id="KW-0949">S-adenosyl-L-methionine</keyword>
<gene>
    <name evidence="5" type="ORF">GH714_029020</name>
</gene>
<organism evidence="5 6">
    <name type="scientific">Hevea brasiliensis</name>
    <name type="common">Para rubber tree</name>
    <name type="synonym">Siphonia brasiliensis</name>
    <dbReference type="NCBI Taxonomy" id="3981"/>
    <lineage>
        <taxon>Eukaryota</taxon>
        <taxon>Viridiplantae</taxon>
        <taxon>Streptophyta</taxon>
        <taxon>Embryophyta</taxon>
        <taxon>Tracheophyta</taxon>
        <taxon>Spermatophyta</taxon>
        <taxon>Magnoliopsida</taxon>
        <taxon>eudicotyledons</taxon>
        <taxon>Gunneridae</taxon>
        <taxon>Pentapetalae</taxon>
        <taxon>rosids</taxon>
        <taxon>fabids</taxon>
        <taxon>Malpighiales</taxon>
        <taxon>Euphorbiaceae</taxon>
        <taxon>Crotonoideae</taxon>
        <taxon>Micrandreae</taxon>
        <taxon>Hevea</taxon>
    </lineage>
</organism>
<comment type="caution">
    <text evidence="5">The sequence shown here is derived from an EMBL/GenBank/DDBJ whole genome shotgun (WGS) entry which is preliminary data.</text>
</comment>
<dbReference type="Gene3D" id="3.40.50.150">
    <property type="entry name" value="Vaccinia Virus protein VP39"/>
    <property type="match status" value="1"/>
</dbReference>
<feature type="domain" description="O-methyltransferase C-terminal" evidence="4">
    <location>
        <begin position="6"/>
        <end position="104"/>
    </location>
</feature>
<dbReference type="InterPro" id="IPR016461">
    <property type="entry name" value="COMT-like"/>
</dbReference>
<evidence type="ECO:0000256" key="2">
    <source>
        <dbReference type="ARBA" id="ARBA00022679"/>
    </source>
</evidence>
<dbReference type="PANTHER" id="PTHR11746">
    <property type="entry name" value="O-METHYLTRANSFERASE"/>
    <property type="match status" value="1"/>
</dbReference>
<evidence type="ECO:0000313" key="5">
    <source>
        <dbReference type="EMBL" id="KAF2307478.1"/>
    </source>
</evidence>
<keyword evidence="6" id="KW-1185">Reference proteome</keyword>
<proteinExistence type="predicted"/>
<keyword evidence="1" id="KW-0489">Methyltransferase</keyword>
<dbReference type="EMBL" id="JAAGAX010000008">
    <property type="protein sequence ID" value="KAF2307478.1"/>
    <property type="molecule type" value="Genomic_DNA"/>
</dbReference>
<keyword evidence="2" id="KW-0808">Transferase</keyword>
<dbReference type="InterPro" id="IPR029063">
    <property type="entry name" value="SAM-dependent_MTases_sf"/>
</dbReference>
<dbReference type="GO" id="GO:0032259">
    <property type="term" value="P:methylation"/>
    <property type="evidence" value="ECO:0007669"/>
    <property type="project" value="UniProtKB-KW"/>
</dbReference>